<keyword evidence="4" id="KW-0238">DNA-binding</keyword>
<keyword evidence="3" id="KW-0731">Sigma factor</keyword>
<proteinExistence type="inferred from homology"/>
<evidence type="ECO:0000256" key="1">
    <source>
        <dbReference type="ARBA" id="ARBA00010641"/>
    </source>
</evidence>
<comment type="similarity">
    <text evidence="1">Belongs to the sigma-70 factor family. ECF subfamily.</text>
</comment>
<dbReference type="HOGENOM" id="CLU_735488_0_0_7"/>
<evidence type="ECO:0000256" key="2">
    <source>
        <dbReference type="ARBA" id="ARBA00023015"/>
    </source>
</evidence>
<dbReference type="Gene3D" id="1.10.10.10">
    <property type="entry name" value="Winged helix-like DNA-binding domain superfamily/Winged helix DNA-binding domain"/>
    <property type="match status" value="1"/>
</dbReference>
<organism evidence="9 10">
    <name type="scientific">Sorangium cellulosum So0157-2</name>
    <dbReference type="NCBI Taxonomy" id="1254432"/>
    <lineage>
        <taxon>Bacteria</taxon>
        <taxon>Pseudomonadati</taxon>
        <taxon>Myxococcota</taxon>
        <taxon>Polyangia</taxon>
        <taxon>Polyangiales</taxon>
        <taxon>Polyangiaceae</taxon>
        <taxon>Sorangium</taxon>
    </lineage>
</organism>
<protein>
    <submittedName>
        <fullName evidence="9">RNA polymerase sigma factor</fullName>
    </submittedName>
</protein>
<dbReference type="NCBIfam" id="TIGR02937">
    <property type="entry name" value="sigma70-ECF"/>
    <property type="match status" value="1"/>
</dbReference>
<dbReference type="InterPro" id="IPR013325">
    <property type="entry name" value="RNA_pol_sigma_r2"/>
</dbReference>
<feature type="domain" description="RNA polymerase sigma-70 region 2" evidence="7">
    <location>
        <begin position="18"/>
        <end position="76"/>
    </location>
</feature>
<dbReference type="PANTHER" id="PTHR43133">
    <property type="entry name" value="RNA POLYMERASE ECF-TYPE SIGMA FACTO"/>
    <property type="match status" value="1"/>
</dbReference>
<dbReference type="SUPFAM" id="SSF88659">
    <property type="entry name" value="Sigma3 and sigma4 domains of RNA polymerase sigma factors"/>
    <property type="match status" value="1"/>
</dbReference>
<dbReference type="KEGG" id="scu:SCE1572_06670"/>
<dbReference type="GO" id="GO:0003677">
    <property type="term" value="F:DNA binding"/>
    <property type="evidence" value="ECO:0007669"/>
    <property type="project" value="UniProtKB-KW"/>
</dbReference>
<evidence type="ECO:0000313" key="10">
    <source>
        <dbReference type="Proteomes" id="UP000014803"/>
    </source>
</evidence>
<feature type="compositionally biased region" description="Low complexity" evidence="6">
    <location>
        <begin position="270"/>
        <end position="279"/>
    </location>
</feature>
<feature type="compositionally biased region" description="Basic and acidic residues" evidence="6">
    <location>
        <begin position="283"/>
        <end position="292"/>
    </location>
</feature>
<dbReference type="InterPro" id="IPR013324">
    <property type="entry name" value="RNA_pol_sigma_r3/r4-like"/>
</dbReference>
<dbReference type="eggNOG" id="COG1595">
    <property type="taxonomic scope" value="Bacteria"/>
</dbReference>
<dbReference type="SUPFAM" id="SSF88946">
    <property type="entry name" value="Sigma2 domain of RNA polymerase sigma factors"/>
    <property type="match status" value="1"/>
</dbReference>
<dbReference type="RefSeq" id="WP_020733323.1">
    <property type="nucleotide sequence ID" value="NC_021658.1"/>
</dbReference>
<dbReference type="EMBL" id="CP003969">
    <property type="protein sequence ID" value="AGP34207.1"/>
    <property type="molecule type" value="Genomic_DNA"/>
</dbReference>
<dbReference type="InterPro" id="IPR036388">
    <property type="entry name" value="WH-like_DNA-bd_sf"/>
</dbReference>
<evidence type="ECO:0000256" key="4">
    <source>
        <dbReference type="ARBA" id="ARBA00023125"/>
    </source>
</evidence>
<feature type="region of interest" description="Disordered" evidence="6">
    <location>
        <begin position="257"/>
        <end position="329"/>
    </location>
</feature>
<dbReference type="Pfam" id="PF04542">
    <property type="entry name" value="Sigma70_r2"/>
    <property type="match status" value="1"/>
</dbReference>
<evidence type="ECO:0000259" key="7">
    <source>
        <dbReference type="Pfam" id="PF04542"/>
    </source>
</evidence>
<dbReference type="OrthoDB" id="5508845at2"/>
<keyword evidence="2" id="KW-0805">Transcription regulation</keyword>
<dbReference type="PANTHER" id="PTHR43133:SF8">
    <property type="entry name" value="RNA POLYMERASE SIGMA FACTOR HI_1459-RELATED"/>
    <property type="match status" value="1"/>
</dbReference>
<feature type="compositionally biased region" description="Low complexity" evidence="6">
    <location>
        <begin position="309"/>
        <end position="321"/>
    </location>
</feature>
<keyword evidence="5" id="KW-0804">Transcription</keyword>
<evidence type="ECO:0000259" key="8">
    <source>
        <dbReference type="Pfam" id="PF08281"/>
    </source>
</evidence>
<dbReference type="InterPro" id="IPR039425">
    <property type="entry name" value="RNA_pol_sigma-70-like"/>
</dbReference>
<evidence type="ECO:0000256" key="3">
    <source>
        <dbReference type="ARBA" id="ARBA00023082"/>
    </source>
</evidence>
<accession>S4XM10</accession>
<evidence type="ECO:0000256" key="5">
    <source>
        <dbReference type="ARBA" id="ARBA00023163"/>
    </source>
</evidence>
<dbReference type="Pfam" id="PF08281">
    <property type="entry name" value="Sigma70_r4_2"/>
    <property type="match status" value="1"/>
</dbReference>
<dbReference type="GO" id="GO:0006352">
    <property type="term" value="P:DNA-templated transcription initiation"/>
    <property type="evidence" value="ECO:0007669"/>
    <property type="project" value="InterPro"/>
</dbReference>
<gene>
    <name evidence="9" type="ORF">SCE1572_06670</name>
</gene>
<dbReference type="InterPro" id="IPR014284">
    <property type="entry name" value="RNA_pol_sigma-70_dom"/>
</dbReference>
<reference evidence="9 10" key="1">
    <citation type="journal article" date="2013" name="Sci. Rep.">
        <title>Extraordinary expansion of a Sorangium cellulosum genome from an alkaline milieu.</title>
        <authorList>
            <person name="Han K."/>
            <person name="Li Z.F."/>
            <person name="Peng R."/>
            <person name="Zhu L.P."/>
            <person name="Zhou T."/>
            <person name="Wang L.G."/>
            <person name="Li S.G."/>
            <person name="Zhang X.B."/>
            <person name="Hu W."/>
            <person name="Wu Z.H."/>
            <person name="Qin N."/>
            <person name="Li Y.Z."/>
        </authorList>
    </citation>
    <scope>NUCLEOTIDE SEQUENCE [LARGE SCALE GENOMIC DNA]</scope>
    <source>
        <strain evidence="9 10">So0157-2</strain>
    </source>
</reference>
<dbReference type="PATRIC" id="fig|1254432.3.peg.1480"/>
<dbReference type="AlphaFoldDB" id="S4XM10"/>
<dbReference type="STRING" id="1254432.SCE1572_06670"/>
<dbReference type="Proteomes" id="UP000014803">
    <property type="component" value="Chromosome"/>
</dbReference>
<dbReference type="InterPro" id="IPR007627">
    <property type="entry name" value="RNA_pol_sigma70_r2"/>
</dbReference>
<evidence type="ECO:0000256" key="6">
    <source>
        <dbReference type="SAM" id="MobiDB-lite"/>
    </source>
</evidence>
<dbReference type="InterPro" id="IPR013249">
    <property type="entry name" value="RNA_pol_sigma70_r4_t2"/>
</dbReference>
<dbReference type="Gene3D" id="1.10.1740.10">
    <property type="match status" value="1"/>
</dbReference>
<feature type="domain" description="RNA polymerase sigma factor 70 region 4 type 2" evidence="8">
    <location>
        <begin position="110"/>
        <end position="160"/>
    </location>
</feature>
<dbReference type="GO" id="GO:0016987">
    <property type="term" value="F:sigma factor activity"/>
    <property type="evidence" value="ECO:0007669"/>
    <property type="project" value="UniProtKB-KW"/>
</dbReference>
<name>S4XM10_SORCE</name>
<evidence type="ECO:0000313" key="9">
    <source>
        <dbReference type="EMBL" id="AGP34207.1"/>
    </source>
</evidence>
<sequence>MLRTVDRPATVSPGFELFRRLARRHGVPARNAEDVAQEALLRGLEADKRLDPGGDPAPYRVTIAVNQARNHVRDARCRGEVLTSFDECEIRDECLTPEELLRRRQREKLARQLLDQLDPKYRDLLIKHDLQEVPLAEIASEQGLPLDTVRTRHWRAHKALRLQLEQWQAQQRSRGWDDSACVPLALGFGRRASWVAWLRRLGVRILVQGALVLLTGALVSSVPSLPDLKSRVGAAAVRAPATAPAARAPVTFPVRDGALSAPSRGGGAHGAAAPATPIAHESSSPREQRNARAEAMMSSTPARSETTARRPASPASAARPTVSERERSLVNQARRAIEAHDAMADVEALRLLEAHAREFPRGRLAAEREALLKLLR</sequence>